<dbReference type="GO" id="GO:0000976">
    <property type="term" value="F:transcription cis-regulatory region binding"/>
    <property type="evidence" value="ECO:0007669"/>
    <property type="project" value="TreeGrafter"/>
</dbReference>
<feature type="binding site" evidence="7">
    <location>
        <position position="106"/>
    </location>
    <ligand>
        <name>Zn(2+)</name>
        <dbReference type="ChEBI" id="CHEBI:29105"/>
    </ligand>
</feature>
<feature type="binding site" evidence="7">
    <location>
        <position position="103"/>
    </location>
    <ligand>
        <name>Zn(2+)</name>
        <dbReference type="ChEBI" id="CHEBI:29105"/>
    </ligand>
</feature>
<evidence type="ECO:0000256" key="1">
    <source>
        <dbReference type="ARBA" id="ARBA00007957"/>
    </source>
</evidence>
<feature type="binding site" evidence="7">
    <location>
        <position position="146"/>
    </location>
    <ligand>
        <name>Zn(2+)</name>
        <dbReference type="ChEBI" id="CHEBI:29105"/>
    </ligand>
</feature>
<gene>
    <name evidence="9" type="ORF">SY86_17730</name>
</gene>
<dbReference type="InterPro" id="IPR002481">
    <property type="entry name" value="FUR"/>
</dbReference>
<dbReference type="STRING" id="65700.SY86_17730"/>
<keyword evidence="8" id="KW-0408">Iron</keyword>
<dbReference type="GO" id="GO:1900376">
    <property type="term" value="P:regulation of secondary metabolite biosynthetic process"/>
    <property type="evidence" value="ECO:0007669"/>
    <property type="project" value="TreeGrafter"/>
</dbReference>
<dbReference type="InterPro" id="IPR043135">
    <property type="entry name" value="Fur_C"/>
</dbReference>
<comment type="similarity">
    <text evidence="1">Belongs to the Fur family.</text>
</comment>
<name>A0A0M2KBU5_9GAMM</name>
<dbReference type="GO" id="GO:0003700">
    <property type="term" value="F:DNA-binding transcription factor activity"/>
    <property type="evidence" value="ECO:0007669"/>
    <property type="project" value="InterPro"/>
</dbReference>
<evidence type="ECO:0000256" key="7">
    <source>
        <dbReference type="PIRSR" id="PIRSR602481-1"/>
    </source>
</evidence>
<dbReference type="InterPro" id="IPR036388">
    <property type="entry name" value="WH-like_DNA-bd_sf"/>
</dbReference>
<evidence type="ECO:0000256" key="8">
    <source>
        <dbReference type="PIRSR" id="PIRSR602481-2"/>
    </source>
</evidence>
<dbReference type="EMBL" id="JXNU01000003">
    <property type="protein sequence ID" value="KKF36850.1"/>
    <property type="molecule type" value="Genomic_DNA"/>
</dbReference>
<dbReference type="Proteomes" id="UP000033924">
    <property type="component" value="Unassembled WGS sequence"/>
</dbReference>
<keyword evidence="6" id="KW-0804">Transcription</keyword>
<dbReference type="SUPFAM" id="SSF46785">
    <property type="entry name" value="Winged helix' DNA-binding domain"/>
    <property type="match status" value="1"/>
</dbReference>
<dbReference type="PATRIC" id="fig|65700.7.peg.4427"/>
<evidence type="ECO:0000313" key="9">
    <source>
        <dbReference type="EMBL" id="KKF36850.1"/>
    </source>
</evidence>
<comment type="caution">
    <text evidence="9">The sequence shown here is derived from an EMBL/GenBank/DDBJ whole genome shotgun (WGS) entry which is preliminary data.</text>
</comment>
<keyword evidence="2" id="KW-0678">Repressor</keyword>
<dbReference type="Pfam" id="PF01475">
    <property type="entry name" value="FUR"/>
    <property type="match status" value="1"/>
</dbReference>
<keyword evidence="5" id="KW-0238">DNA-binding</keyword>
<organism evidence="9 10">
    <name type="scientific">Erwinia tracheiphila</name>
    <dbReference type="NCBI Taxonomy" id="65700"/>
    <lineage>
        <taxon>Bacteria</taxon>
        <taxon>Pseudomonadati</taxon>
        <taxon>Pseudomonadota</taxon>
        <taxon>Gammaproteobacteria</taxon>
        <taxon>Enterobacterales</taxon>
        <taxon>Erwiniaceae</taxon>
        <taxon>Erwinia</taxon>
    </lineage>
</organism>
<keyword evidence="7" id="KW-0479">Metal-binding</keyword>
<keyword evidence="10" id="KW-1185">Reference proteome</keyword>
<dbReference type="GO" id="GO:0045892">
    <property type="term" value="P:negative regulation of DNA-templated transcription"/>
    <property type="evidence" value="ECO:0007669"/>
    <property type="project" value="TreeGrafter"/>
</dbReference>
<evidence type="ECO:0000256" key="5">
    <source>
        <dbReference type="ARBA" id="ARBA00023125"/>
    </source>
</evidence>
<dbReference type="FunFam" id="1.10.10.10:FF:000137">
    <property type="entry name" value="Zinc uptake transcriptional repressor"/>
    <property type="match status" value="1"/>
</dbReference>
<evidence type="ECO:0000256" key="6">
    <source>
        <dbReference type="ARBA" id="ARBA00023163"/>
    </source>
</evidence>
<dbReference type="InterPro" id="IPR036390">
    <property type="entry name" value="WH_DNA-bd_sf"/>
</dbReference>
<dbReference type="RefSeq" id="WP_016191377.1">
    <property type="nucleotide sequence ID" value="NZ_CP089932.1"/>
</dbReference>
<dbReference type="Gene3D" id="1.10.10.10">
    <property type="entry name" value="Winged helix-like DNA-binding domain superfamily/Winged helix DNA-binding domain"/>
    <property type="match status" value="1"/>
</dbReference>
<dbReference type="PANTHER" id="PTHR33202">
    <property type="entry name" value="ZINC UPTAKE REGULATION PROTEIN"/>
    <property type="match status" value="1"/>
</dbReference>
<evidence type="ECO:0000256" key="4">
    <source>
        <dbReference type="ARBA" id="ARBA00023015"/>
    </source>
</evidence>
<protein>
    <submittedName>
        <fullName evidence="9">Zinc uptake transcriptional repressor</fullName>
    </submittedName>
</protein>
<dbReference type="GO" id="GO:0005829">
    <property type="term" value="C:cytosol"/>
    <property type="evidence" value="ECO:0007669"/>
    <property type="project" value="TreeGrafter"/>
</dbReference>
<dbReference type="PANTHER" id="PTHR33202:SF6">
    <property type="entry name" value="ZINC UPTAKE REGULATION PROTEIN"/>
    <property type="match status" value="1"/>
</dbReference>
<comment type="cofactor">
    <cofactor evidence="7">
        <name>Zn(2+)</name>
        <dbReference type="ChEBI" id="CHEBI:29105"/>
    </cofactor>
    <text evidence="7">Binds 1 zinc ion per subunit.</text>
</comment>
<reference evidence="9 10" key="1">
    <citation type="submission" date="2015-01" db="EMBL/GenBank/DDBJ databases">
        <title>Erwinia tracheiphila.</title>
        <authorList>
            <person name="Shapiro L.R."/>
        </authorList>
    </citation>
    <scope>NUCLEOTIDE SEQUENCE [LARGE SCALE GENOMIC DNA]</scope>
    <source>
        <strain evidence="9 10">BuffGH</strain>
    </source>
</reference>
<feature type="binding site" evidence="8">
    <location>
        <position position="118"/>
    </location>
    <ligand>
        <name>Fe cation</name>
        <dbReference type="ChEBI" id="CHEBI:24875"/>
    </ligand>
</feature>
<proteinExistence type="inferred from homology"/>
<keyword evidence="4" id="KW-0805">Transcription regulation</keyword>
<keyword evidence="3 7" id="KW-0862">Zinc</keyword>
<evidence type="ECO:0000313" key="10">
    <source>
        <dbReference type="Proteomes" id="UP000033924"/>
    </source>
</evidence>
<comment type="cofactor">
    <cofactor evidence="8">
        <name>Mn(2+)</name>
        <dbReference type="ChEBI" id="CHEBI:29035"/>
    </cofactor>
    <cofactor evidence="8">
        <name>Fe(2+)</name>
        <dbReference type="ChEBI" id="CHEBI:29033"/>
    </cofactor>
    <text evidence="8">Binds 1 Mn(2+) or Fe(2+) ion per subunit.</text>
</comment>
<dbReference type="Gene3D" id="3.30.1490.190">
    <property type="match status" value="1"/>
</dbReference>
<dbReference type="AlphaFoldDB" id="A0A0M2KBU5"/>
<dbReference type="CDD" id="cd07153">
    <property type="entry name" value="Fur_like"/>
    <property type="match status" value="1"/>
</dbReference>
<feature type="binding site" evidence="7">
    <location>
        <position position="143"/>
    </location>
    <ligand>
        <name>Zn(2+)</name>
        <dbReference type="ChEBI" id="CHEBI:29105"/>
    </ligand>
</feature>
<sequence length="171" mass="19128">MTVNTAEKILLQAEALCQQRSVRLTPQRLEVLRLMCQHQGAISAYGLLDLLRVREPQAKPPTVYRALDFLLEQGFVHRVESTNSYVVCHHFEQHSHVSAMLICDRCGAVSEQHADGVEKILKALALPSGFILTNSVIEAHGLCKLCVEVEACKHQDACEHDHALSPRKRGR</sequence>
<dbReference type="NCBIfam" id="NF008646">
    <property type="entry name" value="PRK11639.1"/>
    <property type="match status" value="1"/>
</dbReference>
<evidence type="ECO:0000256" key="3">
    <source>
        <dbReference type="ARBA" id="ARBA00022833"/>
    </source>
</evidence>
<evidence type="ECO:0000256" key="2">
    <source>
        <dbReference type="ARBA" id="ARBA00022491"/>
    </source>
</evidence>
<accession>A0A0M2KBU5</accession>
<dbReference type="GO" id="GO:0008270">
    <property type="term" value="F:zinc ion binding"/>
    <property type="evidence" value="ECO:0007669"/>
    <property type="project" value="TreeGrafter"/>
</dbReference>